<dbReference type="GeneID" id="55599990"/>
<keyword evidence="2" id="KW-1185">Reference proteome</keyword>
<name>A0A345L206_9CAUD</name>
<organism evidence="1 2">
    <name type="scientific">Streptomyces phage Blueeyedbeauty</name>
    <dbReference type="NCBI Taxonomy" id="2250336"/>
    <lineage>
        <taxon>Viruses</taxon>
        <taxon>Duplodnaviria</taxon>
        <taxon>Heunggongvirae</taxon>
        <taxon>Uroviricota</taxon>
        <taxon>Caudoviricetes</taxon>
        <taxon>Stanwilliamsviridae</taxon>
        <taxon>Loccivirinae</taxon>
        <taxon>Annadreamyvirus</taxon>
        <taxon>Annadreamyvirus blueeyedbeauty</taxon>
    </lineage>
</organism>
<dbReference type="Proteomes" id="UP000258408">
    <property type="component" value="Segment"/>
</dbReference>
<reference evidence="1 2" key="1">
    <citation type="submission" date="2018-06" db="EMBL/GenBank/DDBJ databases">
        <authorList>
            <person name="Luttrell C.E."/>
            <person name="Myers K.N."/>
            <person name="Simpson A.N."/>
            <person name="Sulollari A."/>
            <person name="Suri N."/>
            <person name="Nayek S."/>
            <person name="Bhuiyan S."/>
            <person name="Smith B.R."/>
            <person name="Hughes L.E."/>
            <person name="Garlena R.A."/>
            <person name="Russell D.A."/>
            <person name="Pope W.H."/>
            <person name="Jacobs-Sera D."/>
            <person name="Hatfull G.F."/>
        </authorList>
    </citation>
    <scope>NUCLEOTIDE SEQUENCE [LARGE SCALE GENOMIC DNA]</scope>
</reference>
<sequence length="62" mass="6665">MTLSLTIIMTIIVVLLVAKFDLKWFHALLCILCGLTLGGTEVGGFLLEGLETLAASLAQLKF</sequence>
<dbReference type="RefSeq" id="YP_009839361.1">
    <property type="nucleotide sequence ID" value="NC_048720.1"/>
</dbReference>
<dbReference type="EMBL" id="MH536814">
    <property type="protein sequence ID" value="AXH49308.1"/>
    <property type="molecule type" value="Genomic_DNA"/>
</dbReference>
<accession>A0A345L206</accession>
<protein>
    <submittedName>
        <fullName evidence="1">Uncharacterized protein</fullName>
    </submittedName>
</protein>
<proteinExistence type="predicted"/>
<evidence type="ECO:0000313" key="1">
    <source>
        <dbReference type="EMBL" id="AXH49308.1"/>
    </source>
</evidence>
<dbReference type="KEGG" id="vg:55599990"/>
<gene>
    <name evidence="1" type="primary">200</name>
    <name evidence="1" type="ORF">SEA_BLUEEYEDBEAUTY_200</name>
</gene>
<evidence type="ECO:0000313" key="2">
    <source>
        <dbReference type="Proteomes" id="UP000258408"/>
    </source>
</evidence>